<keyword evidence="11" id="KW-1185">Reference proteome</keyword>
<feature type="transmembrane region" description="Helical" evidence="9">
    <location>
        <begin position="593"/>
        <end position="617"/>
    </location>
</feature>
<dbReference type="EMBL" id="JAFREM010000019">
    <property type="protein sequence ID" value="MBO1307108.1"/>
    <property type="molecule type" value="Genomic_DNA"/>
</dbReference>
<protein>
    <submittedName>
        <fullName evidence="10">V-type ATP synthase subunit I</fullName>
    </submittedName>
</protein>
<comment type="subcellular location">
    <subcellularLocation>
        <location evidence="1">Membrane</location>
        <topology evidence="1">Multi-pass membrane protein</topology>
    </subcellularLocation>
</comment>
<keyword evidence="4 9" id="KW-0812">Transmembrane</keyword>
<dbReference type="RefSeq" id="WP_207674038.1">
    <property type="nucleotide sequence ID" value="NZ_JAFREM010000019.1"/>
</dbReference>
<dbReference type="Proteomes" id="UP000664601">
    <property type="component" value="Unassembled WGS sequence"/>
</dbReference>
<evidence type="ECO:0000256" key="6">
    <source>
        <dbReference type="ARBA" id="ARBA00023065"/>
    </source>
</evidence>
<evidence type="ECO:0000256" key="4">
    <source>
        <dbReference type="ARBA" id="ARBA00022692"/>
    </source>
</evidence>
<comment type="caution">
    <text evidence="10">The sequence shown here is derived from an EMBL/GenBank/DDBJ whole genome shotgun (WGS) entry which is preliminary data.</text>
</comment>
<evidence type="ECO:0000256" key="3">
    <source>
        <dbReference type="ARBA" id="ARBA00022448"/>
    </source>
</evidence>
<evidence type="ECO:0000313" key="11">
    <source>
        <dbReference type="Proteomes" id="UP000664601"/>
    </source>
</evidence>
<keyword evidence="5 9" id="KW-1133">Transmembrane helix</keyword>
<evidence type="ECO:0000256" key="2">
    <source>
        <dbReference type="ARBA" id="ARBA00009904"/>
    </source>
</evidence>
<evidence type="ECO:0000256" key="5">
    <source>
        <dbReference type="ARBA" id="ARBA00022989"/>
    </source>
</evidence>
<comment type="similarity">
    <text evidence="2">Belongs to the V-ATPase 116 kDa subunit family.</text>
</comment>
<feature type="transmembrane region" description="Helical" evidence="9">
    <location>
        <begin position="484"/>
        <end position="507"/>
    </location>
</feature>
<evidence type="ECO:0000256" key="9">
    <source>
        <dbReference type="SAM" id="Phobius"/>
    </source>
</evidence>
<dbReference type="PANTHER" id="PTHR11629">
    <property type="entry name" value="VACUOLAR PROTON ATPASES"/>
    <property type="match status" value="1"/>
</dbReference>
<evidence type="ECO:0000256" key="7">
    <source>
        <dbReference type="ARBA" id="ARBA00023136"/>
    </source>
</evidence>
<gene>
    <name evidence="10" type="ORF">JZO70_13105</name>
</gene>
<dbReference type="InterPro" id="IPR002490">
    <property type="entry name" value="V-ATPase_116kDa_su"/>
</dbReference>
<name>A0ABS3LBU5_9ENTE</name>
<feature type="transmembrane region" description="Helical" evidence="9">
    <location>
        <begin position="411"/>
        <end position="429"/>
    </location>
</feature>
<keyword evidence="3" id="KW-0813">Transport</keyword>
<feature type="transmembrane region" description="Helical" evidence="9">
    <location>
        <begin position="373"/>
        <end position="399"/>
    </location>
</feature>
<reference evidence="10 11" key="1">
    <citation type="submission" date="2021-03" db="EMBL/GenBank/DDBJ databases">
        <title>Enterococcal diversity collection.</title>
        <authorList>
            <person name="Gilmore M.S."/>
            <person name="Schwartzman J."/>
            <person name="Van Tyne D."/>
            <person name="Martin M."/>
            <person name="Earl A.M."/>
            <person name="Manson A.L."/>
            <person name="Straub T."/>
            <person name="Salamzade R."/>
            <person name="Saavedra J."/>
            <person name="Lebreton F."/>
            <person name="Prichula J."/>
            <person name="Schaufler K."/>
            <person name="Gaca A."/>
            <person name="Sgardioli B."/>
            <person name="Wagenaar J."/>
            <person name="Strong T."/>
        </authorList>
    </citation>
    <scope>NUCLEOTIDE SEQUENCE [LARGE SCALE GENOMIC DNA]</scope>
    <source>
        <strain evidence="10 11">669A</strain>
    </source>
</reference>
<evidence type="ECO:0000313" key="10">
    <source>
        <dbReference type="EMBL" id="MBO1307108.1"/>
    </source>
</evidence>
<feature type="transmembrane region" description="Helical" evidence="9">
    <location>
        <begin position="519"/>
        <end position="536"/>
    </location>
</feature>
<keyword evidence="8" id="KW-0175">Coiled coil</keyword>
<proteinExistence type="inferred from homology"/>
<sequence>MGVTKMKKVTIISERSYQDSLLQAIQGLQNVEVRDLSQSVENNDWVQQYFSTAFEDVKEADVSELHLLQTQINELVQFIQHHGKNKDKIKGLKRRYISLQEIEKNFDQQQLRQELMEITDLKQRWEEAQQRQEQLLQEETWLTRWQYLDVAPTQVQSMSTELLIAEVSTQAAAELIEELKQLELVHYEEVYSDDSSVSFALVFLNELKATVQDLLTNYSAEIAKYPYEVVPRTALQQVKEQLKTLHKEGQKLSKQIGKKKLVIGELQWAEEVLLAMEEREKLKNQFVQSAFLVVLQGWISEDEVNLMVSELAELFGQDTIYLDFEDPTAYEEENEVPTKLKNNALVEPFEMLTEMYALPHYKEVDPTPWMMPFYLVFFGMMVADLGYGLLMLIATTVALKFLVLPTGMLKFVKFFQILSVPSMVWGLIYNSCFGASLPIPTLLSTQDDVIQILILSVIFGLIQILVGLFIAAKEHIKKKEYLSAVGNGFAWQGILIGLGLMVVGSMLLDNAALSTAGKVLAIVSALSVIVVPIIQADSKLTGFAKGAYDLYGVTGYIGDLVSYTRLMALGISGGSIAAAFNMLVGYMPPAARFTVGILLLIALQGLNIFLTLLSAYVHGARLQYVEFFGKFYSGGGRKFTPLKTAEKYFTIEKKKK</sequence>
<keyword evidence="6" id="KW-0406">Ion transport</keyword>
<dbReference type="Pfam" id="PF01496">
    <property type="entry name" value="V_ATPase_I"/>
    <property type="match status" value="1"/>
</dbReference>
<feature type="coiled-coil region" evidence="8">
    <location>
        <begin position="108"/>
        <end position="138"/>
    </location>
</feature>
<accession>A0ABS3LBU5</accession>
<dbReference type="PANTHER" id="PTHR11629:SF63">
    <property type="entry name" value="V-TYPE PROTON ATPASE SUBUNIT A"/>
    <property type="match status" value="1"/>
</dbReference>
<organism evidence="10 11">
    <name type="scientific">Candidatus Enterococcus moelleringii</name>
    <dbReference type="NCBI Taxonomy" id="2815325"/>
    <lineage>
        <taxon>Bacteria</taxon>
        <taxon>Bacillati</taxon>
        <taxon>Bacillota</taxon>
        <taxon>Bacilli</taxon>
        <taxon>Lactobacillales</taxon>
        <taxon>Enterococcaceae</taxon>
        <taxon>Enterococcus</taxon>
    </lineage>
</organism>
<keyword evidence="7 9" id="KW-0472">Membrane</keyword>
<evidence type="ECO:0000256" key="1">
    <source>
        <dbReference type="ARBA" id="ARBA00004141"/>
    </source>
</evidence>
<feature type="transmembrane region" description="Helical" evidence="9">
    <location>
        <begin position="449"/>
        <end position="472"/>
    </location>
</feature>
<evidence type="ECO:0000256" key="8">
    <source>
        <dbReference type="SAM" id="Coils"/>
    </source>
</evidence>
<feature type="transmembrane region" description="Helical" evidence="9">
    <location>
        <begin position="566"/>
        <end position="587"/>
    </location>
</feature>